<feature type="non-terminal residue" evidence="1">
    <location>
        <position position="134"/>
    </location>
</feature>
<dbReference type="EMBL" id="CAJVQB010051961">
    <property type="protein sequence ID" value="CAG8835684.1"/>
    <property type="molecule type" value="Genomic_DNA"/>
</dbReference>
<sequence>KSPQQWIALSTLVRWNKEVAALSFSQNCPKENSSRFFGYGIMVDETNQKVTLPPGNRAHEMPNKMVIWIKDLQDCSDNIYELFGEELADTGHELNTTDFENLCELLHDGVENALNGFIKWMETWVHLPLCICRI</sequence>
<name>A0ABN7WM28_GIGMA</name>
<proteinExistence type="predicted"/>
<organism evidence="1 2">
    <name type="scientific">Gigaspora margarita</name>
    <dbReference type="NCBI Taxonomy" id="4874"/>
    <lineage>
        <taxon>Eukaryota</taxon>
        <taxon>Fungi</taxon>
        <taxon>Fungi incertae sedis</taxon>
        <taxon>Mucoromycota</taxon>
        <taxon>Glomeromycotina</taxon>
        <taxon>Glomeromycetes</taxon>
        <taxon>Diversisporales</taxon>
        <taxon>Gigasporaceae</taxon>
        <taxon>Gigaspora</taxon>
    </lineage>
</organism>
<keyword evidence="2" id="KW-1185">Reference proteome</keyword>
<evidence type="ECO:0000313" key="2">
    <source>
        <dbReference type="Proteomes" id="UP000789901"/>
    </source>
</evidence>
<feature type="non-terminal residue" evidence="1">
    <location>
        <position position="1"/>
    </location>
</feature>
<protein>
    <submittedName>
        <fullName evidence="1">32761_t:CDS:1</fullName>
    </submittedName>
</protein>
<gene>
    <name evidence="1" type="ORF">GMARGA_LOCUS32692</name>
</gene>
<evidence type="ECO:0000313" key="1">
    <source>
        <dbReference type="EMBL" id="CAG8835684.1"/>
    </source>
</evidence>
<accession>A0ABN7WM28</accession>
<dbReference type="Proteomes" id="UP000789901">
    <property type="component" value="Unassembled WGS sequence"/>
</dbReference>
<reference evidence="1 2" key="1">
    <citation type="submission" date="2021-06" db="EMBL/GenBank/DDBJ databases">
        <authorList>
            <person name="Kallberg Y."/>
            <person name="Tangrot J."/>
            <person name="Rosling A."/>
        </authorList>
    </citation>
    <scope>NUCLEOTIDE SEQUENCE [LARGE SCALE GENOMIC DNA]</scope>
    <source>
        <strain evidence="1 2">120-4 pot B 10/14</strain>
    </source>
</reference>
<comment type="caution">
    <text evidence="1">The sequence shown here is derived from an EMBL/GenBank/DDBJ whole genome shotgun (WGS) entry which is preliminary data.</text>
</comment>